<name>A0A6P7HFY6_DIAVI</name>
<keyword evidence="3" id="KW-0067">ATP-binding</keyword>
<dbReference type="RefSeq" id="XP_028154635.1">
    <property type="nucleotide sequence ID" value="XM_028298834.1"/>
</dbReference>
<gene>
    <name evidence="4" type="primary">LOC114348227</name>
</gene>
<dbReference type="GO" id="GO:0005524">
    <property type="term" value="F:ATP binding"/>
    <property type="evidence" value="ECO:0007669"/>
    <property type="project" value="UniProtKB-KW"/>
</dbReference>
<comment type="similarity">
    <text evidence="1">Belongs to the heat shock protein 70 family.</text>
</comment>
<proteinExistence type="inferred from homology"/>
<dbReference type="GO" id="GO:0140662">
    <property type="term" value="F:ATP-dependent protein folding chaperone"/>
    <property type="evidence" value="ECO:0007669"/>
    <property type="project" value="InterPro"/>
</dbReference>
<dbReference type="GO" id="GO:0006950">
    <property type="term" value="P:response to stress"/>
    <property type="evidence" value="ECO:0007669"/>
    <property type="project" value="UniProtKB-ARBA"/>
</dbReference>
<organism evidence="4">
    <name type="scientific">Diabrotica virgifera virgifera</name>
    <name type="common">western corn rootworm</name>
    <dbReference type="NCBI Taxonomy" id="50390"/>
    <lineage>
        <taxon>Eukaryota</taxon>
        <taxon>Metazoa</taxon>
        <taxon>Ecdysozoa</taxon>
        <taxon>Arthropoda</taxon>
        <taxon>Hexapoda</taxon>
        <taxon>Insecta</taxon>
        <taxon>Pterygota</taxon>
        <taxon>Neoptera</taxon>
        <taxon>Endopterygota</taxon>
        <taxon>Coleoptera</taxon>
        <taxon>Polyphaga</taxon>
        <taxon>Cucujiformia</taxon>
        <taxon>Chrysomeloidea</taxon>
        <taxon>Chrysomelidae</taxon>
        <taxon>Galerucinae</taxon>
        <taxon>Diabroticina</taxon>
        <taxon>Diabroticites</taxon>
        <taxon>Diabrotica</taxon>
    </lineage>
</organism>
<evidence type="ECO:0000256" key="2">
    <source>
        <dbReference type="ARBA" id="ARBA00022741"/>
    </source>
</evidence>
<accession>A0A6P7HFY6</accession>
<evidence type="ECO:0000256" key="1">
    <source>
        <dbReference type="ARBA" id="ARBA00007381"/>
    </source>
</evidence>
<dbReference type="AlphaFoldDB" id="A0A6P7HFY6"/>
<dbReference type="InterPro" id="IPR043129">
    <property type="entry name" value="ATPase_NBD"/>
</dbReference>
<dbReference type="InterPro" id="IPR013126">
    <property type="entry name" value="Hsp_70_fam"/>
</dbReference>
<sequence length="106" mass="12209">DAQWFSGLNPLTNNILNNPNISTGRKFDDPVLQQDIKHWAFEVINDNGKPKVKVQYKKETKTFFPEEISSMILAKMKETAEAFLGYIVSRAVITVPAYFNDSQRYH</sequence>
<feature type="non-terminal residue" evidence="4">
    <location>
        <position position="1"/>
    </location>
</feature>
<evidence type="ECO:0000256" key="3">
    <source>
        <dbReference type="ARBA" id="ARBA00022840"/>
    </source>
</evidence>
<dbReference type="Gene3D" id="3.30.420.40">
    <property type="match status" value="1"/>
</dbReference>
<protein>
    <submittedName>
        <fullName evidence="4">Heat shock 70 kDa protein-like</fullName>
    </submittedName>
</protein>
<dbReference type="FunFam" id="3.30.420.40:FF:000028">
    <property type="entry name" value="heat shock 70 kDa protein-like"/>
    <property type="match status" value="1"/>
</dbReference>
<reference evidence="4" key="1">
    <citation type="submission" date="2025-08" db="UniProtKB">
        <authorList>
            <consortium name="RefSeq"/>
        </authorList>
    </citation>
    <scope>IDENTIFICATION</scope>
    <source>
        <tissue evidence="4">Whole insect</tissue>
    </source>
</reference>
<keyword evidence="2" id="KW-0547">Nucleotide-binding</keyword>
<dbReference type="Pfam" id="PF00012">
    <property type="entry name" value="HSP70"/>
    <property type="match status" value="1"/>
</dbReference>
<dbReference type="InParanoid" id="A0A6P7HFY6"/>
<dbReference type="FunFam" id="3.30.30.30:FF:000001">
    <property type="entry name" value="heat shock 70 kDa protein-like"/>
    <property type="match status" value="1"/>
</dbReference>
<dbReference type="PANTHER" id="PTHR19375">
    <property type="entry name" value="HEAT SHOCK PROTEIN 70KDA"/>
    <property type="match status" value="1"/>
</dbReference>
<evidence type="ECO:0000313" key="4">
    <source>
        <dbReference type="RefSeq" id="XP_028154635.1"/>
    </source>
</evidence>
<dbReference type="SUPFAM" id="SSF53067">
    <property type="entry name" value="Actin-like ATPase domain"/>
    <property type="match status" value="1"/>
</dbReference>